<dbReference type="PANTHER" id="PTHR15192">
    <property type="entry name" value="PROTEIN CBG05349"/>
    <property type="match status" value="1"/>
</dbReference>
<reference evidence="2 3" key="1">
    <citation type="submission" date="2025-05" db="UniProtKB">
        <authorList>
            <consortium name="RefSeq"/>
        </authorList>
    </citation>
    <scope>IDENTIFICATION</scope>
</reference>
<dbReference type="Gene3D" id="3.50.50.60">
    <property type="entry name" value="FAD/NAD(P)-binding domain"/>
    <property type="match status" value="1"/>
</dbReference>
<dbReference type="GeneID" id="100204452"/>
<sequence>MRLQKRLSSEGSSDDDESVGKDYDVVIIGNGPSAILLSYFLSGNWPYYNGKPIDDPILKERLRYVSQTKSLVLQDLEWLSEGMYDSRTMNPVSILFDHLFHPNADMLTNDESVIEWRYNPNNEVRHIVLGMGPAGGSWHYMNNSQLSVSLAQWLELPGYSYKEWFQENQYKLPNLPKLSPVTSVHPDRTHTALVGLYYMDYVKKQNMSQNFKNNVKVTSVRQCTQNNIMHWCIEGLQWVDETTTQMFTLFSDNVALAVGASNIPRKLYITGEHYDFVCHALPDIEAMINQKLPVLVVGCGLVALDAVLKLIANRIPVYHVFRRSVKDPELILNQLPSAYADYLQLKPLMTGKCLNNEYYKPLPQHNIVGILPNREVIIEHTNKMLAYKLHVNRVIILVGLLPDLSIIDNSDSLKEDPQKEFNIKTNPLDIDLYTYECRSRKGLYALGPLVGDNFVRLISGGALAITHGLFRKEYDAFEDSE</sequence>
<evidence type="ECO:0000313" key="1">
    <source>
        <dbReference type="Proteomes" id="UP001652625"/>
    </source>
</evidence>
<dbReference type="InterPro" id="IPR029731">
    <property type="entry name" value="OSGIN1/2"/>
</dbReference>
<evidence type="ECO:0000313" key="3">
    <source>
        <dbReference type="RefSeq" id="XP_065676776.1"/>
    </source>
</evidence>
<dbReference type="RefSeq" id="XP_065676775.1">
    <property type="nucleotide sequence ID" value="XM_065820703.1"/>
</dbReference>
<dbReference type="RefSeq" id="XP_065676776.1">
    <property type="nucleotide sequence ID" value="XM_065820704.1"/>
</dbReference>
<gene>
    <name evidence="2 3 4" type="primary">LOC100204452</name>
</gene>
<proteinExistence type="predicted"/>
<organism evidence="1 4">
    <name type="scientific">Hydra vulgaris</name>
    <name type="common">Hydra</name>
    <name type="synonym">Hydra attenuata</name>
    <dbReference type="NCBI Taxonomy" id="6087"/>
    <lineage>
        <taxon>Eukaryota</taxon>
        <taxon>Metazoa</taxon>
        <taxon>Cnidaria</taxon>
        <taxon>Hydrozoa</taxon>
        <taxon>Hydroidolina</taxon>
        <taxon>Anthoathecata</taxon>
        <taxon>Aplanulata</taxon>
        <taxon>Hydridae</taxon>
        <taxon>Hydra</taxon>
    </lineage>
</organism>
<evidence type="ECO:0000313" key="4">
    <source>
        <dbReference type="RefSeq" id="XP_065676777.1"/>
    </source>
</evidence>
<accession>A0ABM4DQC1</accession>
<dbReference type="Proteomes" id="UP001652625">
    <property type="component" value="Chromosome 15"/>
</dbReference>
<dbReference type="SUPFAM" id="SSF51905">
    <property type="entry name" value="FAD/NAD(P)-binding domain"/>
    <property type="match status" value="1"/>
</dbReference>
<protein>
    <submittedName>
        <fullName evidence="2 3">Oxidative stress-induced growth inhibitor 2</fullName>
    </submittedName>
</protein>
<dbReference type="RefSeq" id="XP_065676777.1">
    <property type="nucleotide sequence ID" value="XM_065820705.1"/>
</dbReference>
<keyword evidence="1" id="KW-1185">Reference proteome</keyword>
<dbReference type="PANTHER" id="PTHR15192:SF8">
    <property type="entry name" value="FAD_NAD(P)-BINDING DOMAIN-CONTAINING PROTEIN"/>
    <property type="match status" value="1"/>
</dbReference>
<evidence type="ECO:0000313" key="2">
    <source>
        <dbReference type="RefSeq" id="XP_065676775.1"/>
    </source>
</evidence>
<dbReference type="InterPro" id="IPR036188">
    <property type="entry name" value="FAD/NAD-bd_sf"/>
</dbReference>
<name>A0ABM4DQC1_HYDVU</name>